<dbReference type="GO" id="GO:0006154">
    <property type="term" value="P:adenosine catabolic process"/>
    <property type="evidence" value="ECO:0007669"/>
    <property type="project" value="TreeGrafter"/>
</dbReference>
<keyword evidence="4" id="KW-0479">Metal-binding</keyword>
<comment type="caution">
    <text evidence="8">The sequence shown here is derived from an EMBL/GenBank/DDBJ whole genome shotgun (WGS) entry which is preliminary data.</text>
</comment>
<dbReference type="PANTHER" id="PTHR11409:SF43">
    <property type="entry name" value="ADENOSINE DEAMINASE"/>
    <property type="match status" value="1"/>
</dbReference>
<dbReference type="EMBL" id="QGDQ01000039">
    <property type="protein sequence ID" value="PWJ47300.1"/>
    <property type="molecule type" value="Genomic_DNA"/>
</dbReference>
<dbReference type="EC" id="3.5.4.4" evidence="3"/>
<evidence type="ECO:0000256" key="1">
    <source>
        <dbReference type="ARBA" id="ARBA00001947"/>
    </source>
</evidence>
<keyword evidence="9" id="KW-1185">Reference proteome</keyword>
<evidence type="ECO:0000256" key="2">
    <source>
        <dbReference type="ARBA" id="ARBA00006676"/>
    </source>
</evidence>
<dbReference type="Gene3D" id="3.20.20.140">
    <property type="entry name" value="Metal-dependent hydrolases"/>
    <property type="match status" value="1"/>
</dbReference>
<dbReference type="AlphaFoldDB" id="A0A315ZQM7"/>
<evidence type="ECO:0000256" key="4">
    <source>
        <dbReference type="ARBA" id="ARBA00022723"/>
    </source>
</evidence>
<sequence length="366" mass="38619">MSDLRERLTRAPKVVLHDHLDGGLRASTLLELADEIGHDLPESTPEALAAWVQRQADSGSLAAFLEPFSHTTAVLQTPHALERVARESVLDLAADGVVVMESRFAPELSTAGGLSIEEVLDAVLAGLHAGAAEAADAGRPIRVGAIVCAMRQADRSLEAARAALSRRDAGVVGFDIAGPEIGFPATDHAEAFALLRSELFPFTVHAGEAVGPESVAQALAVGASRLGHGVRVLEDVTVGGDDSATAGSGHASARPHFGRVASYVRDRQVPLEVCPRSNTQTGTSPSIAGHQVTALRDLGFTITLSSDDRLWTGTTLTDEMVLLAEEAGWGWDDFRQVTLDALDAAFIGQDERMALLEHVVLPGWTD</sequence>
<comment type="cofactor">
    <cofactor evidence="1">
        <name>Zn(2+)</name>
        <dbReference type="ChEBI" id="CHEBI:29105"/>
    </cofactor>
</comment>
<accession>A0A315ZQM7</accession>
<feature type="domain" description="Adenosine deaminase" evidence="7">
    <location>
        <begin position="12"/>
        <end position="359"/>
    </location>
</feature>
<name>A0A315ZQM7_9ACTN</name>
<protein>
    <recommendedName>
        <fullName evidence="3">adenosine deaminase</fullName>
        <ecNumber evidence="3">3.5.4.4</ecNumber>
    </recommendedName>
</protein>
<evidence type="ECO:0000259" key="7">
    <source>
        <dbReference type="Pfam" id="PF00962"/>
    </source>
</evidence>
<evidence type="ECO:0000313" key="8">
    <source>
        <dbReference type="EMBL" id="PWJ47300.1"/>
    </source>
</evidence>
<evidence type="ECO:0000256" key="5">
    <source>
        <dbReference type="ARBA" id="ARBA00022801"/>
    </source>
</evidence>
<dbReference type="GO" id="GO:0046103">
    <property type="term" value="P:inosine biosynthetic process"/>
    <property type="evidence" value="ECO:0007669"/>
    <property type="project" value="TreeGrafter"/>
</dbReference>
<dbReference type="GO" id="GO:0004000">
    <property type="term" value="F:adenosine deaminase activity"/>
    <property type="evidence" value="ECO:0007669"/>
    <property type="project" value="UniProtKB-ARBA"/>
</dbReference>
<evidence type="ECO:0000256" key="3">
    <source>
        <dbReference type="ARBA" id="ARBA00012784"/>
    </source>
</evidence>
<dbReference type="NCBIfam" id="NF006847">
    <property type="entry name" value="PRK09358.1-2"/>
    <property type="match status" value="1"/>
</dbReference>
<organism evidence="8 9">
    <name type="scientific">Quadrisphaera granulorum</name>
    <dbReference type="NCBI Taxonomy" id="317664"/>
    <lineage>
        <taxon>Bacteria</taxon>
        <taxon>Bacillati</taxon>
        <taxon>Actinomycetota</taxon>
        <taxon>Actinomycetes</taxon>
        <taxon>Kineosporiales</taxon>
        <taxon>Kineosporiaceae</taxon>
        <taxon>Quadrisphaera</taxon>
    </lineage>
</organism>
<keyword evidence="6" id="KW-0862">Zinc</keyword>
<comment type="similarity">
    <text evidence="2">Belongs to the metallo-dependent hydrolases superfamily. Adenosine and AMP deaminases family.</text>
</comment>
<proteinExistence type="inferred from homology"/>
<dbReference type="InterPro" id="IPR001365">
    <property type="entry name" value="A_deaminase_dom"/>
</dbReference>
<gene>
    <name evidence="8" type="ORF">BXY45_13931</name>
</gene>
<evidence type="ECO:0000313" key="9">
    <source>
        <dbReference type="Proteomes" id="UP000245469"/>
    </source>
</evidence>
<dbReference type="InterPro" id="IPR032466">
    <property type="entry name" value="Metal_Hydrolase"/>
</dbReference>
<dbReference type="OrthoDB" id="9779574at2"/>
<dbReference type="PANTHER" id="PTHR11409">
    <property type="entry name" value="ADENOSINE DEAMINASE"/>
    <property type="match status" value="1"/>
</dbReference>
<dbReference type="InterPro" id="IPR006330">
    <property type="entry name" value="Ado/ade_deaminase"/>
</dbReference>
<dbReference type="GO" id="GO:0005829">
    <property type="term" value="C:cytosol"/>
    <property type="evidence" value="ECO:0007669"/>
    <property type="project" value="TreeGrafter"/>
</dbReference>
<dbReference type="GO" id="GO:0043103">
    <property type="term" value="P:hypoxanthine salvage"/>
    <property type="evidence" value="ECO:0007669"/>
    <property type="project" value="TreeGrafter"/>
</dbReference>
<dbReference type="Proteomes" id="UP000245469">
    <property type="component" value="Unassembled WGS sequence"/>
</dbReference>
<dbReference type="RefSeq" id="WP_109776467.1">
    <property type="nucleotide sequence ID" value="NZ_QGDQ01000039.1"/>
</dbReference>
<dbReference type="SUPFAM" id="SSF51556">
    <property type="entry name" value="Metallo-dependent hydrolases"/>
    <property type="match status" value="1"/>
</dbReference>
<dbReference type="GO" id="GO:0046872">
    <property type="term" value="F:metal ion binding"/>
    <property type="evidence" value="ECO:0007669"/>
    <property type="project" value="UniProtKB-KW"/>
</dbReference>
<evidence type="ECO:0000256" key="6">
    <source>
        <dbReference type="ARBA" id="ARBA00022833"/>
    </source>
</evidence>
<keyword evidence="5" id="KW-0378">Hydrolase</keyword>
<reference evidence="8 9" key="1">
    <citation type="submission" date="2018-03" db="EMBL/GenBank/DDBJ databases">
        <title>Genomic Encyclopedia of Archaeal and Bacterial Type Strains, Phase II (KMG-II): from individual species to whole genera.</title>
        <authorList>
            <person name="Goeker M."/>
        </authorList>
    </citation>
    <scope>NUCLEOTIDE SEQUENCE [LARGE SCALE GENOMIC DNA]</scope>
    <source>
        <strain evidence="8 9">DSM 44889</strain>
    </source>
</reference>
<dbReference type="Pfam" id="PF00962">
    <property type="entry name" value="A_deaminase"/>
    <property type="match status" value="1"/>
</dbReference>